<sequence length="53" mass="6250">MDILTNFDNQVFFSAASIWEVAIKYDLGKIDIEPHVLRKELLDNDFKELPIKR</sequence>
<accession>A0AAW6BES3</accession>
<reference evidence="1" key="1">
    <citation type="submission" date="2023-01" db="EMBL/GenBank/DDBJ databases">
        <title>Genome sequencing of Photorhabdus bodei 09-20.</title>
        <authorList>
            <person name="Kalindamar S."/>
            <person name="Kumru S."/>
        </authorList>
    </citation>
    <scope>NUCLEOTIDE SEQUENCE</scope>
    <source>
        <strain evidence="1">09-20</strain>
    </source>
</reference>
<protein>
    <recommendedName>
        <fullName evidence="3">PIN domain nuclease</fullName>
    </recommendedName>
</protein>
<evidence type="ECO:0008006" key="3">
    <source>
        <dbReference type="Google" id="ProtNLM"/>
    </source>
</evidence>
<gene>
    <name evidence="1" type="ORF">PH362_04445</name>
</gene>
<dbReference type="EMBL" id="JAQMFO010000004">
    <property type="protein sequence ID" value="MDB6371230.1"/>
    <property type="molecule type" value="Genomic_DNA"/>
</dbReference>
<organism evidence="1 2">
    <name type="scientific">Photorhabdus bodei</name>
    <dbReference type="NCBI Taxonomy" id="2029681"/>
    <lineage>
        <taxon>Bacteria</taxon>
        <taxon>Pseudomonadati</taxon>
        <taxon>Pseudomonadota</taxon>
        <taxon>Gammaproteobacteria</taxon>
        <taxon>Enterobacterales</taxon>
        <taxon>Morganellaceae</taxon>
        <taxon>Photorhabdus</taxon>
    </lineage>
</organism>
<evidence type="ECO:0000313" key="1">
    <source>
        <dbReference type="EMBL" id="MDB6371230.1"/>
    </source>
</evidence>
<comment type="caution">
    <text evidence="1">The sequence shown here is derived from an EMBL/GenBank/DDBJ whole genome shotgun (WGS) entry which is preliminary data.</text>
</comment>
<proteinExistence type="predicted"/>
<name>A0AAW6BES3_9GAMM</name>
<dbReference type="AlphaFoldDB" id="A0AAW6BES3"/>
<evidence type="ECO:0000313" key="2">
    <source>
        <dbReference type="Proteomes" id="UP001212996"/>
    </source>
</evidence>
<dbReference type="RefSeq" id="WP_205068530.1">
    <property type="nucleotide sequence ID" value="NZ_CAWQKC010000058.1"/>
</dbReference>
<dbReference type="Proteomes" id="UP001212996">
    <property type="component" value="Unassembled WGS sequence"/>
</dbReference>